<dbReference type="HOGENOM" id="CLU_2491631_0_0_0"/>
<proteinExistence type="predicted"/>
<keyword evidence="1" id="KW-0472">Membrane</keyword>
<dbReference type="EMBL" id="AANZ01000005">
    <property type="protein sequence ID" value="EAQ81294.1"/>
    <property type="molecule type" value="Genomic_DNA"/>
</dbReference>
<sequence>MSEPEPQNAFTSPADDSDLVQATPVYARPQTEDLPSRWLRLGAASLDLLILVALAIPISIFYALIGPIEIRVAPEKEFLVPMVMAR</sequence>
<name>A3ZQ21_9BACT</name>
<dbReference type="STRING" id="314230.DSM3645_22921"/>
<dbReference type="AlphaFoldDB" id="A3ZQ21"/>
<gene>
    <name evidence="2" type="ORF">DSM3645_22921</name>
</gene>
<keyword evidence="1" id="KW-1133">Transmembrane helix</keyword>
<dbReference type="Proteomes" id="UP000004358">
    <property type="component" value="Unassembled WGS sequence"/>
</dbReference>
<evidence type="ECO:0000313" key="3">
    <source>
        <dbReference type="Proteomes" id="UP000004358"/>
    </source>
</evidence>
<feature type="transmembrane region" description="Helical" evidence="1">
    <location>
        <begin position="43"/>
        <end position="65"/>
    </location>
</feature>
<evidence type="ECO:0000256" key="1">
    <source>
        <dbReference type="SAM" id="Phobius"/>
    </source>
</evidence>
<reference evidence="2 3" key="1">
    <citation type="submission" date="2006-02" db="EMBL/GenBank/DDBJ databases">
        <authorList>
            <person name="Amann R."/>
            <person name="Ferriera S."/>
            <person name="Johnson J."/>
            <person name="Kravitz S."/>
            <person name="Halpern A."/>
            <person name="Remington K."/>
            <person name="Beeson K."/>
            <person name="Tran B."/>
            <person name="Rogers Y.-H."/>
            <person name="Friedman R."/>
            <person name="Venter J.C."/>
        </authorList>
    </citation>
    <scope>NUCLEOTIDE SEQUENCE [LARGE SCALE GENOMIC DNA]</scope>
    <source>
        <strain evidence="2 3">DSM 3645</strain>
    </source>
</reference>
<keyword evidence="1" id="KW-0812">Transmembrane</keyword>
<organism evidence="2 3">
    <name type="scientific">Blastopirellula marina DSM 3645</name>
    <dbReference type="NCBI Taxonomy" id="314230"/>
    <lineage>
        <taxon>Bacteria</taxon>
        <taxon>Pseudomonadati</taxon>
        <taxon>Planctomycetota</taxon>
        <taxon>Planctomycetia</taxon>
        <taxon>Pirellulales</taxon>
        <taxon>Pirellulaceae</taxon>
        <taxon>Blastopirellula</taxon>
    </lineage>
</organism>
<comment type="caution">
    <text evidence="2">The sequence shown here is derived from an EMBL/GenBank/DDBJ whole genome shotgun (WGS) entry which is preliminary data.</text>
</comment>
<accession>A3ZQ21</accession>
<protein>
    <recommendedName>
        <fullName evidence="4">RDD family protein</fullName>
    </recommendedName>
</protein>
<evidence type="ECO:0000313" key="2">
    <source>
        <dbReference type="EMBL" id="EAQ81294.1"/>
    </source>
</evidence>
<evidence type="ECO:0008006" key="4">
    <source>
        <dbReference type="Google" id="ProtNLM"/>
    </source>
</evidence>
<dbReference type="RefSeq" id="WP_002652483.1">
    <property type="nucleotide sequence ID" value="NZ_CH672376.1"/>
</dbReference>